<dbReference type="Proteomes" id="UP000662931">
    <property type="component" value="Chromosome 1"/>
</dbReference>
<proteinExistence type="predicted"/>
<accession>A0A875S0U8</accession>
<feature type="transmembrane region" description="Helical" evidence="6">
    <location>
        <begin position="465"/>
        <end position="484"/>
    </location>
</feature>
<sequence length="553" mass="60196">MALNPITSIKSPIHTRLTAIRSTESVIRCIDAKNTIGDEDLLAEIGYKQELKRTFSTFQVFGIAYSIMGLLPSISSMALTGYSAGSGGFLWSWLVSSVFILSIGMSMSELSSSIPTSGGLYYWTFHYSPEGYRVPIAYVIGMSNSMALCSGLVSIAYGNAEEILAAVFIAQDGNFEITNGKLYGVFAACIISQAICTCLSSKHIAWLQTTSAICNTGLIVLYLIALPIGTSNNLHHFNDGEFIFAKVQNFSNWPIGFQFVLSMMTAVWTIGAFDSCVHMSEEARNASFGVPIGIISSISFCGILGFFIIVCTNACINSDIGVVLDSDTGFPMAQIIYDSLGREWAIAMMALMAVCQWLMGSSILTALSRQVWAFARDDGLPFASIVKVVNKRLKVPIRAVIFATIVGLCLGCLCLAGSAASLALFSLAVSGNYLAWCTPIFMRLTYGKDRFVPGKFYLGKRWSVINSWISCAWGAFIICISMFPSTKDVDGSTMNYTCVISCGVWLLSAAYYFLYKYKYFHGPKSNLAPEDVVNINDGIPLSLDEPESDKKEA</sequence>
<feature type="transmembrane region" description="Helical" evidence="6">
    <location>
        <begin position="344"/>
        <end position="367"/>
    </location>
</feature>
<dbReference type="PIRSF" id="PIRSF006060">
    <property type="entry name" value="AA_transporter"/>
    <property type="match status" value="1"/>
</dbReference>
<dbReference type="Pfam" id="PF13520">
    <property type="entry name" value="AA_permease_2"/>
    <property type="match status" value="1"/>
</dbReference>
<reference evidence="7" key="1">
    <citation type="submission" date="2020-10" db="EMBL/GenBank/DDBJ databases">
        <authorList>
            <person name="Roach M.J.R."/>
        </authorList>
    </citation>
    <scope>NUCLEOTIDE SEQUENCE</scope>
    <source>
        <strain evidence="7">CBS 1945</strain>
    </source>
</reference>
<dbReference type="GO" id="GO:0016020">
    <property type="term" value="C:membrane"/>
    <property type="evidence" value="ECO:0007669"/>
    <property type="project" value="UniProtKB-SubCell"/>
</dbReference>
<feature type="transmembrane region" description="Helical" evidence="6">
    <location>
        <begin position="88"/>
        <end position="107"/>
    </location>
</feature>
<dbReference type="OrthoDB" id="4476201at2759"/>
<evidence type="ECO:0000256" key="4">
    <source>
        <dbReference type="ARBA" id="ARBA00022989"/>
    </source>
</evidence>
<feature type="transmembrane region" description="Helical" evidence="6">
    <location>
        <begin position="250"/>
        <end position="273"/>
    </location>
</feature>
<evidence type="ECO:0008006" key="9">
    <source>
        <dbReference type="Google" id="ProtNLM"/>
    </source>
</evidence>
<protein>
    <recommendedName>
        <fullName evidence="9">GABA-specific permease</fullName>
    </recommendedName>
</protein>
<dbReference type="Gene3D" id="1.20.1740.10">
    <property type="entry name" value="Amino acid/polyamine transporter I"/>
    <property type="match status" value="1"/>
</dbReference>
<evidence type="ECO:0000313" key="7">
    <source>
        <dbReference type="EMBL" id="QPG73489.1"/>
    </source>
</evidence>
<evidence type="ECO:0000256" key="2">
    <source>
        <dbReference type="ARBA" id="ARBA00022448"/>
    </source>
</evidence>
<dbReference type="PANTHER" id="PTHR45649:SF6">
    <property type="entry name" value="GABA-SPECIFIC PERMEASE"/>
    <property type="match status" value="1"/>
</dbReference>
<feature type="transmembrane region" description="Helical" evidence="6">
    <location>
        <begin position="212"/>
        <end position="230"/>
    </location>
</feature>
<comment type="subcellular location">
    <subcellularLocation>
        <location evidence="1">Membrane</location>
        <topology evidence="1">Multi-pass membrane protein</topology>
    </subcellularLocation>
</comment>
<keyword evidence="4 6" id="KW-1133">Transmembrane helix</keyword>
<evidence type="ECO:0000256" key="1">
    <source>
        <dbReference type="ARBA" id="ARBA00004141"/>
    </source>
</evidence>
<evidence type="ECO:0000313" key="8">
    <source>
        <dbReference type="Proteomes" id="UP000662931"/>
    </source>
</evidence>
<keyword evidence="2" id="KW-0813">Transport</keyword>
<organism evidence="7 8">
    <name type="scientific">Eeniella nana</name>
    <name type="common">Yeast</name>
    <name type="synonym">Brettanomyces nanus</name>
    <dbReference type="NCBI Taxonomy" id="13502"/>
    <lineage>
        <taxon>Eukaryota</taxon>
        <taxon>Fungi</taxon>
        <taxon>Dikarya</taxon>
        <taxon>Ascomycota</taxon>
        <taxon>Saccharomycotina</taxon>
        <taxon>Pichiomycetes</taxon>
        <taxon>Pichiales</taxon>
        <taxon>Pichiaceae</taxon>
        <taxon>Brettanomyces</taxon>
    </lineage>
</organism>
<feature type="transmembrane region" description="Helical" evidence="6">
    <location>
        <begin position="136"/>
        <end position="157"/>
    </location>
</feature>
<keyword evidence="5 6" id="KW-0472">Membrane</keyword>
<feature type="transmembrane region" description="Helical" evidence="6">
    <location>
        <begin position="399"/>
        <end position="418"/>
    </location>
</feature>
<feature type="transmembrane region" description="Helical" evidence="6">
    <location>
        <begin position="285"/>
        <end position="309"/>
    </location>
</feature>
<dbReference type="GeneID" id="62194201"/>
<dbReference type="InterPro" id="IPR002293">
    <property type="entry name" value="AA/rel_permease1"/>
</dbReference>
<feature type="transmembrane region" description="Helical" evidence="6">
    <location>
        <begin position="58"/>
        <end position="82"/>
    </location>
</feature>
<dbReference type="RefSeq" id="XP_038777054.1">
    <property type="nucleotide sequence ID" value="XM_038921126.1"/>
</dbReference>
<dbReference type="EMBL" id="CP064812">
    <property type="protein sequence ID" value="QPG73489.1"/>
    <property type="molecule type" value="Genomic_DNA"/>
</dbReference>
<evidence type="ECO:0000256" key="6">
    <source>
        <dbReference type="SAM" id="Phobius"/>
    </source>
</evidence>
<dbReference type="AlphaFoldDB" id="A0A875S0U8"/>
<evidence type="ECO:0000256" key="5">
    <source>
        <dbReference type="ARBA" id="ARBA00023136"/>
    </source>
</evidence>
<keyword evidence="3 6" id="KW-0812">Transmembrane</keyword>
<feature type="transmembrane region" description="Helical" evidence="6">
    <location>
        <begin position="182"/>
        <end position="200"/>
    </location>
</feature>
<feature type="transmembrane region" description="Helical" evidence="6">
    <location>
        <begin position="496"/>
        <end position="515"/>
    </location>
</feature>
<name>A0A875S0U8_EENNA</name>
<keyword evidence="8" id="KW-1185">Reference proteome</keyword>
<evidence type="ECO:0000256" key="3">
    <source>
        <dbReference type="ARBA" id="ARBA00022692"/>
    </source>
</evidence>
<feature type="transmembrane region" description="Helical" evidence="6">
    <location>
        <begin position="424"/>
        <end position="444"/>
    </location>
</feature>
<dbReference type="GO" id="GO:0022857">
    <property type="term" value="F:transmembrane transporter activity"/>
    <property type="evidence" value="ECO:0007669"/>
    <property type="project" value="InterPro"/>
</dbReference>
<dbReference type="PANTHER" id="PTHR45649">
    <property type="entry name" value="AMINO-ACID PERMEASE BAT1"/>
    <property type="match status" value="1"/>
</dbReference>
<dbReference type="KEGG" id="bnn:FOA43_000800"/>
<gene>
    <name evidence="7" type="ORF">FOA43_000800</name>
</gene>